<organism evidence="2 3">
    <name type="scientific">Amphibalanus amphitrite</name>
    <name type="common">Striped barnacle</name>
    <name type="synonym">Balanus amphitrite</name>
    <dbReference type="NCBI Taxonomy" id="1232801"/>
    <lineage>
        <taxon>Eukaryota</taxon>
        <taxon>Metazoa</taxon>
        <taxon>Ecdysozoa</taxon>
        <taxon>Arthropoda</taxon>
        <taxon>Crustacea</taxon>
        <taxon>Multicrustacea</taxon>
        <taxon>Cirripedia</taxon>
        <taxon>Thoracica</taxon>
        <taxon>Thoracicalcarea</taxon>
        <taxon>Balanomorpha</taxon>
        <taxon>Balanoidea</taxon>
        <taxon>Balanidae</taxon>
        <taxon>Amphibalaninae</taxon>
        <taxon>Amphibalanus</taxon>
    </lineage>
</organism>
<dbReference type="OrthoDB" id="6381532at2759"/>
<dbReference type="Pfam" id="PF23672">
    <property type="entry name" value="DUF7153"/>
    <property type="match status" value="1"/>
</dbReference>
<evidence type="ECO:0000313" key="2">
    <source>
        <dbReference type="EMBL" id="KAF0290725.1"/>
    </source>
</evidence>
<dbReference type="InterPro" id="IPR055577">
    <property type="entry name" value="DUF7153"/>
</dbReference>
<protein>
    <recommendedName>
        <fullName evidence="1">DUF7153 domain-containing protein</fullName>
    </recommendedName>
</protein>
<gene>
    <name evidence="2" type="ORF">FJT64_011111</name>
</gene>
<dbReference type="Proteomes" id="UP000440578">
    <property type="component" value="Unassembled WGS sequence"/>
</dbReference>
<evidence type="ECO:0000259" key="1">
    <source>
        <dbReference type="Pfam" id="PF23672"/>
    </source>
</evidence>
<keyword evidence="3" id="KW-1185">Reference proteome</keyword>
<dbReference type="AlphaFoldDB" id="A0A6A4VAE3"/>
<dbReference type="PANTHER" id="PTHR22198">
    <property type="entry name" value="FERM DOMAIN-CONTAINING PROTEIN"/>
    <property type="match status" value="1"/>
</dbReference>
<dbReference type="EMBL" id="VIIS01001934">
    <property type="protein sequence ID" value="KAF0290725.1"/>
    <property type="molecule type" value="Genomic_DNA"/>
</dbReference>
<name>A0A6A4VAE3_AMPAM</name>
<feature type="domain" description="DUF7153" evidence="1">
    <location>
        <begin position="65"/>
        <end position="224"/>
    </location>
</feature>
<accession>A0A6A4VAE3</accession>
<dbReference type="PANTHER" id="PTHR22198:SF1">
    <property type="entry name" value="FERM DOMAIN-CONTAINING PROTEIN"/>
    <property type="match status" value="1"/>
</dbReference>
<reference evidence="2 3" key="1">
    <citation type="submission" date="2019-07" db="EMBL/GenBank/DDBJ databases">
        <title>Draft genome assembly of a fouling barnacle, Amphibalanus amphitrite (Darwin, 1854): The first reference genome for Thecostraca.</title>
        <authorList>
            <person name="Kim W."/>
        </authorList>
    </citation>
    <scope>NUCLEOTIDE SEQUENCE [LARGE SCALE GENOMIC DNA]</scope>
    <source>
        <strain evidence="2">SNU_AA5</strain>
        <tissue evidence="2">Soma without cirri and trophi</tissue>
    </source>
</reference>
<proteinExistence type="predicted"/>
<sequence length="235" mass="26736">MPAATRTEITNDMPAACLTFFVPPNDGSDTTNRELLSRIRRTGKFDRSGTTFVTTEPNDMYRRGGQFPVFHVEESPAALRPLLGDGPGQPRLLPSGLIDDRTLTQQGLFRQVHKFAFDGVSPESSETACILMAFKSMQQQHDPELITHWKTWTGARGLLVDFGTDVAPRSAAFYVRQRPERGDQFMYVVLIHVHVTEDTWCIVRHLVQRFRVERQFGYISVYKEHRLGRPKSGAR</sequence>
<comment type="caution">
    <text evidence="2">The sequence shown here is derived from an EMBL/GenBank/DDBJ whole genome shotgun (WGS) entry which is preliminary data.</text>
</comment>
<evidence type="ECO:0000313" key="3">
    <source>
        <dbReference type="Proteomes" id="UP000440578"/>
    </source>
</evidence>